<dbReference type="AlphaFoldDB" id="A0A3Q9HU69"/>
<keyword evidence="1" id="KW-1133">Transmembrane helix</keyword>
<reference evidence="2 3" key="1">
    <citation type="submission" date="2016-07" db="EMBL/GenBank/DDBJ databases">
        <title>Genome and transcriptome analysis of iron-reducing fermentative bacteria Anoxybacter fermentans.</title>
        <authorList>
            <person name="Zeng X."/>
            <person name="Shao Z."/>
        </authorList>
    </citation>
    <scope>NUCLEOTIDE SEQUENCE [LARGE SCALE GENOMIC DNA]</scope>
    <source>
        <strain evidence="2 3">DY22613</strain>
    </source>
</reference>
<evidence type="ECO:0000313" key="2">
    <source>
        <dbReference type="EMBL" id="AZR74443.1"/>
    </source>
</evidence>
<accession>A0A3Q9HU69</accession>
<keyword evidence="1" id="KW-0472">Membrane</keyword>
<dbReference type="Pfam" id="PF14074">
    <property type="entry name" value="DUF4257"/>
    <property type="match status" value="1"/>
</dbReference>
<dbReference type="InterPro" id="IPR025353">
    <property type="entry name" value="DUF4257"/>
</dbReference>
<protein>
    <submittedName>
        <fullName evidence="2">Uncharacterized protein</fullName>
    </submittedName>
</protein>
<feature type="transmembrane region" description="Helical" evidence="1">
    <location>
        <begin position="73"/>
        <end position="92"/>
    </location>
</feature>
<keyword evidence="3" id="KW-1185">Reference proteome</keyword>
<proteinExistence type="predicted"/>
<evidence type="ECO:0000313" key="3">
    <source>
        <dbReference type="Proteomes" id="UP000267250"/>
    </source>
</evidence>
<name>A0A3Q9HU69_9FIRM</name>
<feature type="transmembrane region" description="Helical" evidence="1">
    <location>
        <begin position="37"/>
        <end position="61"/>
    </location>
</feature>
<feature type="transmembrane region" description="Helical" evidence="1">
    <location>
        <begin position="6"/>
        <end position="25"/>
    </location>
</feature>
<dbReference type="RefSeq" id="WP_127017801.1">
    <property type="nucleotide sequence ID" value="NZ_CP016379.1"/>
</dbReference>
<keyword evidence="1" id="KW-0812">Transmembrane</keyword>
<sequence length="111" mass="11901">MSLQILWIILGGAFGGLIKAIFDGEHKLAKPVFKGRYFYLGFLGNIIIGIGTALLGMGYFLSMINDLDISRISTLQLLAVSIAFGIASNLIIEGVIEKVRNNVIGKGGTTK</sequence>
<gene>
    <name evidence="2" type="ORF">BBF96_14235</name>
</gene>
<dbReference type="Proteomes" id="UP000267250">
    <property type="component" value="Chromosome"/>
</dbReference>
<organism evidence="2 3">
    <name type="scientific">Anoxybacter fermentans</name>
    <dbReference type="NCBI Taxonomy" id="1323375"/>
    <lineage>
        <taxon>Bacteria</taxon>
        <taxon>Bacillati</taxon>
        <taxon>Bacillota</taxon>
        <taxon>Clostridia</taxon>
        <taxon>Halanaerobiales</taxon>
        <taxon>Anoxybacter</taxon>
    </lineage>
</organism>
<dbReference type="EMBL" id="CP016379">
    <property type="protein sequence ID" value="AZR74443.1"/>
    <property type="molecule type" value="Genomic_DNA"/>
</dbReference>
<evidence type="ECO:0000256" key="1">
    <source>
        <dbReference type="SAM" id="Phobius"/>
    </source>
</evidence>
<dbReference type="KEGG" id="aft:BBF96_14235"/>